<keyword evidence="4" id="KW-0067">ATP-binding</keyword>
<dbReference type="InterPro" id="IPR045310">
    <property type="entry name" value="Pcs60-like"/>
</dbReference>
<dbReference type="Proteomes" id="UP001516472">
    <property type="component" value="Unassembled WGS sequence"/>
</dbReference>
<comment type="similarity">
    <text evidence="1">Belongs to the ATP-dependent AMP-binding enzyme family.</text>
</comment>
<comment type="caution">
    <text evidence="7">The sequence shown here is derived from an EMBL/GenBank/DDBJ whole genome shotgun (WGS) entry which is preliminary data.</text>
</comment>
<dbReference type="Gene3D" id="3.30.300.30">
    <property type="match status" value="1"/>
</dbReference>
<evidence type="ECO:0000256" key="4">
    <source>
        <dbReference type="ARBA" id="ARBA00022840"/>
    </source>
</evidence>
<dbReference type="RefSeq" id="WP_193348323.1">
    <property type="nucleotide sequence ID" value="NZ_JAAIYO010000003.1"/>
</dbReference>
<keyword evidence="3" id="KW-0547">Nucleotide-binding</keyword>
<evidence type="ECO:0000259" key="6">
    <source>
        <dbReference type="Pfam" id="PF13193"/>
    </source>
</evidence>
<dbReference type="Pfam" id="PF00501">
    <property type="entry name" value="AMP-binding"/>
    <property type="match status" value="1"/>
</dbReference>
<evidence type="ECO:0000256" key="3">
    <source>
        <dbReference type="ARBA" id="ARBA00022741"/>
    </source>
</evidence>
<dbReference type="InterPro" id="IPR025110">
    <property type="entry name" value="AMP-bd_C"/>
</dbReference>
<dbReference type="CDD" id="cd05926">
    <property type="entry name" value="FACL_fum10p_like"/>
    <property type="match status" value="1"/>
</dbReference>
<feature type="domain" description="AMP-dependent synthetase/ligase" evidence="5">
    <location>
        <begin position="26"/>
        <end position="369"/>
    </location>
</feature>
<keyword evidence="8" id="KW-1185">Reference proteome</keyword>
<evidence type="ECO:0000256" key="1">
    <source>
        <dbReference type="ARBA" id="ARBA00006432"/>
    </source>
</evidence>
<proteinExistence type="inferred from homology"/>
<sequence>MERTNTLEALLARGRAEDVAIGAPGRPGLTYGALRELVAQVHASLRAWGFQREDRIALVLPNGPEMATAFLAVASATTTAPLNPAYRADEFTFYLDDLQARAILILEGMESPARAVARERNLPVLELVPTPQGPAGHFTLKCEAPPQPSSSLEEQAHEADVALVLHTSGTTARPKLVPLTHGNLTASARHIGALLGLGPGDACLNIMPLFHIHGLVAAVLASLGAGGQTVCTPGFNALRFFSWFEEARPTWYTAVPTMHQALVERARRNVESLQSHRLRFIRSSSASLPPQVMEELERAFGVPVIESYGMTEAAHQMASNPLPPRSRYAGSVGLAAGPDVAIMDDAGTLLPPGVLGEVVIRGPNVTAGYVNNPEANARAFTHGWFRTGDQGTLDADGYLRLTGRLKELINRGGEKVSPLEVDTVLLDHPAVGQAVTFALPHPKLGEDVACAVVLREGQGVTERELRDFVASRMADFKVPRRIVFLTELPKGPTGKVQRIGLAERLGLTS</sequence>
<dbReference type="SUPFAM" id="SSF56801">
    <property type="entry name" value="Acetyl-CoA synthetase-like"/>
    <property type="match status" value="1"/>
</dbReference>
<name>A0ABR9PLX4_9BACT</name>
<accession>A0ABR9PLX4</accession>
<protein>
    <submittedName>
        <fullName evidence="7">AMP-binding protein</fullName>
    </submittedName>
</protein>
<evidence type="ECO:0000313" key="8">
    <source>
        <dbReference type="Proteomes" id="UP001516472"/>
    </source>
</evidence>
<dbReference type="PANTHER" id="PTHR43201:SF5">
    <property type="entry name" value="MEDIUM-CHAIN ACYL-COA LIGASE ACSF2, MITOCHONDRIAL"/>
    <property type="match status" value="1"/>
</dbReference>
<dbReference type="InterPro" id="IPR045851">
    <property type="entry name" value="AMP-bd_C_sf"/>
</dbReference>
<feature type="domain" description="AMP-binding enzyme C-terminal" evidence="6">
    <location>
        <begin position="420"/>
        <end position="495"/>
    </location>
</feature>
<gene>
    <name evidence="7" type="ORF">G4177_12070</name>
</gene>
<reference evidence="7 8" key="1">
    <citation type="submission" date="2020-02" db="EMBL/GenBank/DDBJ databases">
        <authorList>
            <person name="Babadi Z.K."/>
            <person name="Risdian C."/>
            <person name="Ebrahimipour G.H."/>
            <person name="Wink J."/>
        </authorList>
    </citation>
    <scope>NUCLEOTIDE SEQUENCE [LARGE SCALE GENOMIC DNA]</scope>
    <source>
        <strain evidence="7 8">ZKHCc1 1396</strain>
    </source>
</reference>
<dbReference type="InterPro" id="IPR000873">
    <property type="entry name" value="AMP-dep_synth/lig_dom"/>
</dbReference>
<dbReference type="Gene3D" id="3.40.50.12780">
    <property type="entry name" value="N-terminal domain of ligase-like"/>
    <property type="match status" value="1"/>
</dbReference>
<organism evidence="7 8">
    <name type="scientific">Corallococcus soli</name>
    <dbReference type="NCBI Taxonomy" id="2710757"/>
    <lineage>
        <taxon>Bacteria</taxon>
        <taxon>Pseudomonadati</taxon>
        <taxon>Myxococcota</taxon>
        <taxon>Myxococcia</taxon>
        <taxon>Myxococcales</taxon>
        <taxon>Cystobacterineae</taxon>
        <taxon>Myxococcaceae</taxon>
        <taxon>Corallococcus</taxon>
    </lineage>
</organism>
<evidence type="ECO:0000313" key="7">
    <source>
        <dbReference type="EMBL" id="MBE4748897.1"/>
    </source>
</evidence>
<keyword evidence="2" id="KW-0436">Ligase</keyword>
<dbReference type="PANTHER" id="PTHR43201">
    <property type="entry name" value="ACYL-COA SYNTHETASE"/>
    <property type="match status" value="1"/>
</dbReference>
<dbReference type="EMBL" id="JAAIYO010000003">
    <property type="protein sequence ID" value="MBE4748897.1"/>
    <property type="molecule type" value="Genomic_DNA"/>
</dbReference>
<evidence type="ECO:0000259" key="5">
    <source>
        <dbReference type="Pfam" id="PF00501"/>
    </source>
</evidence>
<dbReference type="InterPro" id="IPR042099">
    <property type="entry name" value="ANL_N_sf"/>
</dbReference>
<evidence type="ECO:0000256" key="2">
    <source>
        <dbReference type="ARBA" id="ARBA00022598"/>
    </source>
</evidence>
<dbReference type="Pfam" id="PF13193">
    <property type="entry name" value="AMP-binding_C"/>
    <property type="match status" value="1"/>
</dbReference>